<dbReference type="SUPFAM" id="SSF56601">
    <property type="entry name" value="beta-lactamase/transpeptidase-like"/>
    <property type="match status" value="1"/>
</dbReference>
<evidence type="ECO:0000313" key="2">
    <source>
        <dbReference type="EMBL" id="REF95779.1"/>
    </source>
</evidence>
<comment type="caution">
    <text evidence="2">The sequence shown here is derived from an EMBL/GenBank/DDBJ whole genome shotgun (WGS) entry which is preliminary data.</text>
</comment>
<proteinExistence type="predicted"/>
<dbReference type="Gene3D" id="3.40.710.10">
    <property type="entry name" value="DD-peptidase/beta-lactamase superfamily"/>
    <property type="match status" value="1"/>
</dbReference>
<evidence type="ECO:0008006" key="4">
    <source>
        <dbReference type="Google" id="ProtNLM"/>
    </source>
</evidence>
<dbReference type="Proteomes" id="UP000256913">
    <property type="component" value="Unassembled WGS sequence"/>
</dbReference>
<name>A0A3D9ZG11_9ACTN</name>
<evidence type="ECO:0000256" key="1">
    <source>
        <dbReference type="SAM" id="MobiDB-lite"/>
    </source>
</evidence>
<feature type="region of interest" description="Disordered" evidence="1">
    <location>
        <begin position="50"/>
        <end position="83"/>
    </location>
</feature>
<dbReference type="RefSeq" id="WP_239097443.1">
    <property type="nucleotide sequence ID" value="NZ_BONB01000048.1"/>
</dbReference>
<gene>
    <name evidence="2" type="ORF">DFJ67_1741</name>
</gene>
<keyword evidence="3" id="KW-1185">Reference proteome</keyword>
<organism evidence="2 3">
    <name type="scientific">Asanoa ferruginea</name>
    <dbReference type="NCBI Taxonomy" id="53367"/>
    <lineage>
        <taxon>Bacteria</taxon>
        <taxon>Bacillati</taxon>
        <taxon>Actinomycetota</taxon>
        <taxon>Actinomycetes</taxon>
        <taxon>Micromonosporales</taxon>
        <taxon>Micromonosporaceae</taxon>
        <taxon>Asanoa</taxon>
    </lineage>
</organism>
<evidence type="ECO:0000313" key="3">
    <source>
        <dbReference type="Proteomes" id="UP000256913"/>
    </source>
</evidence>
<dbReference type="EMBL" id="QUMQ01000001">
    <property type="protein sequence ID" value="REF95779.1"/>
    <property type="molecule type" value="Genomic_DNA"/>
</dbReference>
<sequence length="317" mass="33815">MTNPPRRRRARRATTLIAFIVVIAALGVAGLRLWPGSPLAAKAAARWESQPGLTGATGDPDADGDGSTPTTPPAAKPKPALKPLPVAATDVQIDHTGWYSWALLDTRTGKMSGPADRSDLSTTASLIKSWIGADYLRRSAEQGKEPSAARMAQVETMIRDSNNEAAQSLYEADGGAPAIKRLISMCKLKDSKVAADGGWSRTLLSPADITRLGACIANGTAAGPKWTNYLLDQMRAVRGTGDFGMRKAFPAAEQKKIAIKNGWVDRQAEQEYHVSCMAIGDGWVIGVMAKYEINKGYEYGANICEQVGEQLRAAASS</sequence>
<dbReference type="InterPro" id="IPR012338">
    <property type="entry name" value="Beta-lactam/transpept-like"/>
</dbReference>
<feature type="compositionally biased region" description="Pro residues" evidence="1">
    <location>
        <begin position="70"/>
        <end position="82"/>
    </location>
</feature>
<protein>
    <recommendedName>
        <fullName evidence="4">Beta-lactamase family protein</fullName>
    </recommendedName>
</protein>
<reference evidence="2 3" key="1">
    <citation type="submission" date="2018-08" db="EMBL/GenBank/DDBJ databases">
        <title>Sequencing the genomes of 1000 actinobacteria strains.</title>
        <authorList>
            <person name="Klenk H.-P."/>
        </authorList>
    </citation>
    <scope>NUCLEOTIDE SEQUENCE [LARGE SCALE GENOMIC DNA]</scope>
    <source>
        <strain evidence="2 3">DSM 44099</strain>
    </source>
</reference>
<dbReference type="AlphaFoldDB" id="A0A3D9ZG11"/>
<accession>A0A3D9ZG11</accession>